<sequence>MTNEDAIKIIELQREHSNLLGQIEAYNKTLSKVEEARELFNGLFDGTEDKGVYAGITVVENKVIKECQQVIKEINKISKEIDTLSGIESNDTVTDLEEWKMLNH</sequence>
<proteinExistence type="predicted"/>
<reference evidence="1 2" key="1">
    <citation type="journal article" date="2016" name="Front. Microbiol.">
        <title>Comprehensive Phylogenetic Analysis of Bovine Non-aureus Staphylococci Species Based on Whole-Genome Sequencing.</title>
        <authorList>
            <person name="Naushad S."/>
            <person name="Barkema H.W."/>
            <person name="Luby C."/>
            <person name="Condas L.A."/>
            <person name="Nobrega D.B."/>
            <person name="Carson D.A."/>
            <person name="De Buck J."/>
        </authorList>
    </citation>
    <scope>NUCLEOTIDE SEQUENCE [LARGE SCALE GENOMIC DNA]</scope>
    <source>
        <strain evidence="1 2">SNUC 5336</strain>
    </source>
</reference>
<name>A0A974L1D8_STAHO</name>
<dbReference type="Proteomes" id="UP000241540">
    <property type="component" value="Unassembled WGS sequence"/>
</dbReference>
<dbReference type="EMBL" id="PZHX01000001">
    <property type="protein sequence ID" value="PTK32244.1"/>
    <property type="molecule type" value="Genomic_DNA"/>
</dbReference>
<accession>A0A974L1D8</accession>
<evidence type="ECO:0000313" key="1">
    <source>
        <dbReference type="EMBL" id="PTK32244.1"/>
    </source>
</evidence>
<comment type="caution">
    <text evidence="1">The sequence shown here is derived from an EMBL/GenBank/DDBJ whole genome shotgun (WGS) entry which is preliminary data.</text>
</comment>
<dbReference type="RefSeq" id="WP_107639849.1">
    <property type="nucleotide sequence ID" value="NZ_PZHX01000001.1"/>
</dbReference>
<gene>
    <name evidence="1" type="ORF">BUZ51_00240</name>
</gene>
<protein>
    <submittedName>
        <fullName evidence="1">Uncharacterized protein</fullName>
    </submittedName>
</protein>
<organism evidence="1 2">
    <name type="scientific">Staphylococcus hominis</name>
    <dbReference type="NCBI Taxonomy" id="1290"/>
    <lineage>
        <taxon>Bacteria</taxon>
        <taxon>Bacillati</taxon>
        <taxon>Bacillota</taxon>
        <taxon>Bacilli</taxon>
        <taxon>Bacillales</taxon>
        <taxon>Staphylococcaceae</taxon>
        <taxon>Staphylococcus</taxon>
    </lineage>
</organism>
<dbReference type="AlphaFoldDB" id="A0A974L1D8"/>
<evidence type="ECO:0000313" key="2">
    <source>
        <dbReference type="Proteomes" id="UP000241540"/>
    </source>
</evidence>